<proteinExistence type="predicted"/>
<sequence>MLSRTANSLYWLARYVERMDFVARMLEVGLRMGSMSGTSRDSEWTSTLIATGCEPGFRATGRPLSADGVIPYLARDPDNPSSILSCISTARANARAVRTALTKDMWDAVNETWLEAQALGDADFTQTGIARVLDWAKRRALQFNGAYKNTMLRSDAYYFTQLGTYVERADDTARILDVKYHVLLPSHEPVGGALDYHHWTALLRAVSALRAYHWVYKDRIKPWNVAELLVLRPEMPRSMRASFDQIVVNLDLLTGEMNTRGGEPHRLASELHARLKYARIDDIFTAGLHEVLTDYINRTARLDSEIRRFFLM</sequence>
<dbReference type="Pfam" id="PF04168">
    <property type="entry name" value="Alpha-E"/>
    <property type="match status" value="1"/>
</dbReference>
<evidence type="ECO:0000313" key="3">
    <source>
        <dbReference type="Proteomes" id="UP001055804"/>
    </source>
</evidence>
<dbReference type="InterPro" id="IPR051680">
    <property type="entry name" value="ATP-dep_Glu-Cys_Ligase-2"/>
</dbReference>
<dbReference type="EMBL" id="JAMZFT010000002">
    <property type="protein sequence ID" value="MCP1336352.1"/>
    <property type="molecule type" value="Genomic_DNA"/>
</dbReference>
<dbReference type="PANTHER" id="PTHR34595">
    <property type="entry name" value="BLR5612 PROTEIN"/>
    <property type="match status" value="1"/>
</dbReference>
<gene>
    <name evidence="2" type="ORF">NJQ99_08045</name>
</gene>
<keyword evidence="3" id="KW-1185">Reference proteome</keyword>
<accession>A0A9J6PEU4</accession>
<feature type="domain" description="DUF403" evidence="1">
    <location>
        <begin position="1"/>
        <end position="310"/>
    </location>
</feature>
<dbReference type="AlphaFoldDB" id="A0A9J6PEU4"/>
<name>A0A9J6PEU4_9PROT</name>
<evidence type="ECO:0000313" key="2">
    <source>
        <dbReference type="EMBL" id="MCP1336352.1"/>
    </source>
</evidence>
<reference evidence="2" key="1">
    <citation type="submission" date="2022-06" db="EMBL/GenBank/DDBJ databases">
        <title>Isolation and Genomics of Futiania mangrovii gen. nov., sp. nov., a Rare and Metabolically-versatile member in the Class Alphaproteobacteria.</title>
        <authorList>
            <person name="Liu L."/>
            <person name="Huang W.-C."/>
            <person name="Pan J."/>
            <person name="Li J."/>
            <person name="Huang Y."/>
            <person name="Du H."/>
            <person name="Liu Y."/>
            <person name="Li M."/>
        </authorList>
    </citation>
    <scope>NUCLEOTIDE SEQUENCE</scope>
    <source>
        <strain evidence="2">FT118</strain>
    </source>
</reference>
<evidence type="ECO:0000259" key="1">
    <source>
        <dbReference type="Pfam" id="PF04168"/>
    </source>
</evidence>
<dbReference type="RefSeq" id="WP_269332316.1">
    <property type="nucleotide sequence ID" value="NZ_JAMZFT010000002.1"/>
</dbReference>
<organism evidence="2 3">
    <name type="scientific">Futiania mangrovi</name>
    <dbReference type="NCBI Taxonomy" id="2959716"/>
    <lineage>
        <taxon>Bacteria</taxon>
        <taxon>Pseudomonadati</taxon>
        <taxon>Pseudomonadota</taxon>
        <taxon>Alphaproteobacteria</taxon>
        <taxon>Futianiales</taxon>
        <taxon>Futianiaceae</taxon>
        <taxon>Futiania</taxon>
    </lineage>
</organism>
<dbReference type="PANTHER" id="PTHR34595:SF7">
    <property type="entry name" value="SLL1039 PROTEIN"/>
    <property type="match status" value="1"/>
</dbReference>
<protein>
    <submittedName>
        <fullName evidence="2">Alpha-E domain-containing protein</fullName>
    </submittedName>
</protein>
<dbReference type="InterPro" id="IPR007296">
    <property type="entry name" value="DUF403"/>
</dbReference>
<comment type="caution">
    <text evidence="2">The sequence shown here is derived from an EMBL/GenBank/DDBJ whole genome shotgun (WGS) entry which is preliminary data.</text>
</comment>
<dbReference type="Proteomes" id="UP001055804">
    <property type="component" value="Unassembled WGS sequence"/>
</dbReference>